<dbReference type="EMBL" id="CAESAM010000052">
    <property type="protein sequence ID" value="CAB4339764.1"/>
    <property type="molecule type" value="Genomic_DNA"/>
</dbReference>
<accession>A0A6J5ZAW8</accession>
<gene>
    <name evidence="2" type="ORF">UFOPK4171_00655</name>
</gene>
<evidence type="ECO:0000256" key="1">
    <source>
        <dbReference type="SAM" id="MobiDB-lite"/>
    </source>
</evidence>
<reference evidence="2" key="1">
    <citation type="submission" date="2020-05" db="EMBL/GenBank/DDBJ databases">
        <authorList>
            <person name="Chiriac C."/>
            <person name="Salcher M."/>
            <person name="Ghai R."/>
            <person name="Kavagutti S V."/>
        </authorList>
    </citation>
    <scope>NUCLEOTIDE SEQUENCE</scope>
</reference>
<sequence length="87" mass="9307">MSFPETGERSTSPTATISRSEFGISIPTADLPGIGESMRISPLATAYAMFFESALIASTFTPWPSSTSYLVTVGPRINPDTWASTEN</sequence>
<name>A0A6J5ZAW8_9ZZZZ</name>
<dbReference type="AlphaFoldDB" id="A0A6J5ZAW8"/>
<protein>
    <submittedName>
        <fullName evidence="2">Unannotated protein</fullName>
    </submittedName>
</protein>
<proteinExistence type="predicted"/>
<organism evidence="2">
    <name type="scientific">freshwater metagenome</name>
    <dbReference type="NCBI Taxonomy" id="449393"/>
    <lineage>
        <taxon>unclassified sequences</taxon>
        <taxon>metagenomes</taxon>
        <taxon>ecological metagenomes</taxon>
    </lineage>
</organism>
<feature type="region of interest" description="Disordered" evidence="1">
    <location>
        <begin position="1"/>
        <end position="21"/>
    </location>
</feature>
<feature type="compositionally biased region" description="Polar residues" evidence="1">
    <location>
        <begin position="9"/>
        <end position="19"/>
    </location>
</feature>
<evidence type="ECO:0000313" key="2">
    <source>
        <dbReference type="EMBL" id="CAB4339764.1"/>
    </source>
</evidence>